<dbReference type="AlphaFoldDB" id="A0AAD7IRR3"/>
<sequence>MRESFLRPTESKPTSFYRDAFRHLYLNDQSHGLRRSHKYAPQPAHLRRSATLLSPPSSRSSCRGCLEDLFGGGERIDLTESFFASITHLDVFDNMERNPNIPSQIASLPALTHLCLDSALDEETLPALSSDCRDFQILVHLSLTLRPTTSMRAIHPSPILDM</sequence>
<reference evidence="1" key="1">
    <citation type="submission" date="2023-03" db="EMBL/GenBank/DDBJ databases">
        <title>Massive genome expansion in bonnet fungi (Mycena s.s.) driven by repeated elements and novel gene families across ecological guilds.</title>
        <authorList>
            <consortium name="Lawrence Berkeley National Laboratory"/>
            <person name="Harder C.B."/>
            <person name="Miyauchi S."/>
            <person name="Viragh M."/>
            <person name="Kuo A."/>
            <person name="Thoen E."/>
            <person name="Andreopoulos B."/>
            <person name="Lu D."/>
            <person name="Skrede I."/>
            <person name="Drula E."/>
            <person name="Henrissat B."/>
            <person name="Morin E."/>
            <person name="Kohler A."/>
            <person name="Barry K."/>
            <person name="LaButti K."/>
            <person name="Morin E."/>
            <person name="Salamov A."/>
            <person name="Lipzen A."/>
            <person name="Mereny Z."/>
            <person name="Hegedus B."/>
            <person name="Baldrian P."/>
            <person name="Stursova M."/>
            <person name="Weitz H."/>
            <person name="Taylor A."/>
            <person name="Grigoriev I.V."/>
            <person name="Nagy L.G."/>
            <person name="Martin F."/>
            <person name="Kauserud H."/>
        </authorList>
    </citation>
    <scope>NUCLEOTIDE SEQUENCE</scope>
    <source>
        <strain evidence="1">CBHHK188m</strain>
    </source>
</reference>
<evidence type="ECO:0000313" key="2">
    <source>
        <dbReference type="Proteomes" id="UP001215280"/>
    </source>
</evidence>
<evidence type="ECO:0000313" key="1">
    <source>
        <dbReference type="EMBL" id="KAJ7747417.1"/>
    </source>
</evidence>
<protein>
    <submittedName>
        <fullName evidence="1">Uncharacterized protein</fullName>
    </submittedName>
</protein>
<name>A0AAD7IRR3_9AGAR</name>
<dbReference type="Proteomes" id="UP001215280">
    <property type="component" value="Unassembled WGS sequence"/>
</dbReference>
<gene>
    <name evidence="1" type="ORF">DFH07DRAFT_577307</name>
</gene>
<proteinExistence type="predicted"/>
<keyword evidence="2" id="KW-1185">Reference proteome</keyword>
<comment type="caution">
    <text evidence="1">The sequence shown here is derived from an EMBL/GenBank/DDBJ whole genome shotgun (WGS) entry which is preliminary data.</text>
</comment>
<dbReference type="EMBL" id="JARJLG010000094">
    <property type="protein sequence ID" value="KAJ7747417.1"/>
    <property type="molecule type" value="Genomic_DNA"/>
</dbReference>
<accession>A0AAD7IRR3</accession>
<organism evidence="1 2">
    <name type="scientific">Mycena maculata</name>
    <dbReference type="NCBI Taxonomy" id="230809"/>
    <lineage>
        <taxon>Eukaryota</taxon>
        <taxon>Fungi</taxon>
        <taxon>Dikarya</taxon>
        <taxon>Basidiomycota</taxon>
        <taxon>Agaricomycotina</taxon>
        <taxon>Agaricomycetes</taxon>
        <taxon>Agaricomycetidae</taxon>
        <taxon>Agaricales</taxon>
        <taxon>Marasmiineae</taxon>
        <taxon>Mycenaceae</taxon>
        <taxon>Mycena</taxon>
    </lineage>
</organism>